<dbReference type="Pfam" id="PF00583">
    <property type="entry name" value="Acetyltransf_1"/>
    <property type="match status" value="1"/>
</dbReference>
<dbReference type="InterPro" id="IPR012772">
    <property type="entry name" value="Ectoine_EctA"/>
</dbReference>
<dbReference type="EC" id="2.3.1.178" evidence="4 9"/>
<dbReference type="PROSITE" id="PS51186">
    <property type="entry name" value="GNAT"/>
    <property type="match status" value="1"/>
</dbReference>
<comment type="catalytic activity">
    <reaction evidence="8 9">
        <text>L-2,4-diaminobutanoate + acetyl-CoA = (2S)-4-acetamido-2-aminobutanoate + CoA + H(+)</text>
        <dbReference type="Rhea" id="RHEA:16901"/>
        <dbReference type="ChEBI" id="CHEBI:15378"/>
        <dbReference type="ChEBI" id="CHEBI:57287"/>
        <dbReference type="ChEBI" id="CHEBI:57288"/>
        <dbReference type="ChEBI" id="CHEBI:58761"/>
        <dbReference type="ChEBI" id="CHEBI:58929"/>
        <dbReference type="EC" id="2.3.1.178"/>
    </reaction>
</comment>
<evidence type="ECO:0000313" key="11">
    <source>
        <dbReference type="EMBL" id="WLV24073.1"/>
    </source>
</evidence>
<keyword evidence="7 9" id="KW-0012">Acyltransferase</keyword>
<dbReference type="EMBL" id="CP129113">
    <property type="protein sequence ID" value="WLV24073.1"/>
    <property type="molecule type" value="Genomic_DNA"/>
</dbReference>
<dbReference type="RefSeq" id="WP_348026733.1">
    <property type="nucleotide sequence ID" value="NZ_CP129113.1"/>
</dbReference>
<evidence type="ECO:0000256" key="2">
    <source>
        <dbReference type="ARBA" id="ARBA00004978"/>
    </source>
</evidence>
<comment type="pathway">
    <text evidence="2 9">Amine and polyamine biosynthesis; ectoine biosynthesis; L-ectoine from L-aspartate 4-semialdehyde: step 2/3.</text>
</comment>
<evidence type="ECO:0000256" key="5">
    <source>
        <dbReference type="ARBA" id="ARBA00017935"/>
    </source>
</evidence>
<dbReference type="InterPro" id="IPR000182">
    <property type="entry name" value="GNAT_dom"/>
</dbReference>
<dbReference type="InterPro" id="IPR016181">
    <property type="entry name" value="Acyl_CoA_acyltransferase"/>
</dbReference>
<accession>A0ABY9KTD6</accession>
<evidence type="ECO:0000259" key="10">
    <source>
        <dbReference type="PROSITE" id="PS51186"/>
    </source>
</evidence>
<evidence type="ECO:0000313" key="12">
    <source>
        <dbReference type="Proteomes" id="UP001180087"/>
    </source>
</evidence>
<keyword evidence="12" id="KW-1185">Reference proteome</keyword>
<dbReference type="NCBIfam" id="TIGR02406">
    <property type="entry name" value="ectoine_EctA"/>
    <property type="match status" value="1"/>
</dbReference>
<dbReference type="CDD" id="cd04301">
    <property type="entry name" value="NAT_SF"/>
    <property type="match status" value="1"/>
</dbReference>
<organism evidence="11 12">
    <name type="scientific">Aciduricibacillus chroicocephali</name>
    <dbReference type="NCBI Taxonomy" id="3054939"/>
    <lineage>
        <taxon>Bacteria</taxon>
        <taxon>Bacillati</taxon>
        <taxon>Bacillota</taxon>
        <taxon>Bacilli</taxon>
        <taxon>Bacillales</taxon>
        <taxon>Bacillaceae</taxon>
        <taxon>Aciduricibacillus</taxon>
    </lineage>
</organism>
<evidence type="ECO:0000256" key="1">
    <source>
        <dbReference type="ARBA" id="ARBA00003741"/>
    </source>
</evidence>
<gene>
    <name evidence="9 11" type="primary">ectA</name>
    <name evidence="11" type="ORF">QR721_10555</name>
</gene>
<evidence type="ECO:0000256" key="7">
    <source>
        <dbReference type="ARBA" id="ARBA00023315"/>
    </source>
</evidence>
<evidence type="ECO:0000256" key="6">
    <source>
        <dbReference type="ARBA" id="ARBA00022679"/>
    </source>
</evidence>
<dbReference type="SUPFAM" id="SSF55729">
    <property type="entry name" value="Acyl-CoA N-acyltransferases (Nat)"/>
    <property type="match status" value="1"/>
</dbReference>
<evidence type="ECO:0000256" key="4">
    <source>
        <dbReference type="ARBA" id="ARBA00012355"/>
    </source>
</evidence>
<comment type="similarity">
    <text evidence="3 9">Belongs to the acetyltransferase family. EctA subfamily.</text>
</comment>
<dbReference type="GO" id="GO:0033816">
    <property type="term" value="F:diaminobutyrate acetyltransferase activity"/>
    <property type="evidence" value="ECO:0007669"/>
    <property type="project" value="UniProtKB-EC"/>
</dbReference>
<evidence type="ECO:0000256" key="8">
    <source>
        <dbReference type="ARBA" id="ARBA00048924"/>
    </source>
</evidence>
<reference evidence="11" key="1">
    <citation type="submission" date="2023-06" db="EMBL/GenBank/DDBJ databases">
        <title>A Treasure from Seagulls: Isolation and Description of Aciduricobacillus qingdaonensis gen. nov., sp. nov., a Rare Obligately Uric Acid-utilizing Member in the Family Bacillaceae.</title>
        <authorList>
            <person name="Liu W."/>
            <person name="Wang B."/>
        </authorList>
    </citation>
    <scope>NUCLEOTIDE SEQUENCE</scope>
    <source>
        <strain evidence="11">44XB</strain>
    </source>
</reference>
<feature type="domain" description="N-acetyltransferase" evidence="10">
    <location>
        <begin position="14"/>
        <end position="172"/>
    </location>
</feature>
<protein>
    <recommendedName>
        <fullName evidence="5 9">L-2,4-diaminobutyric acid acetyltransferase</fullName>
        <shortName evidence="9">DABA acetyltransferase</shortName>
        <ecNumber evidence="4 9">2.3.1.178</ecNumber>
    </recommendedName>
</protein>
<keyword evidence="6 9" id="KW-0808">Transferase</keyword>
<proteinExistence type="inferred from homology"/>
<evidence type="ECO:0000256" key="9">
    <source>
        <dbReference type="RuleBase" id="RU365045"/>
    </source>
</evidence>
<comment type="function">
    <text evidence="1 9">Catalyzes the acetylation of L-2,4-diaminobutyrate (DABA) to gamma-N-acetyl-alpha,gamma-diaminobutyric acid (ADABA) with acetyl coenzyme A.</text>
</comment>
<name>A0ABY9KTD6_9BACI</name>
<dbReference type="Gene3D" id="3.40.630.30">
    <property type="match status" value="1"/>
</dbReference>
<evidence type="ECO:0000256" key="3">
    <source>
        <dbReference type="ARBA" id="ARBA00010712"/>
    </source>
</evidence>
<dbReference type="Proteomes" id="UP001180087">
    <property type="component" value="Chromosome"/>
</dbReference>
<sequence>MIERKKGEDAAPRDLFREPELDDGKKVWELVKSTGVLDLNSSYQYLMWCTYFAKTSIVVEKNDKIVGFISGFIKPESPDTLFVWQVAVAKSERGRGLATQMLQHLLEQDALQDVQFVEATISPSNIPSQRLFRGLSRKWNANLNIMPCFKAEDFPEQGHEDELIHLIGPLNK</sequence>